<reference evidence="1 2" key="1">
    <citation type="journal article" date="2022" name="Plant J.">
        <title>Chromosome-level genome of Camellia lanceoleosa provides a valuable resource for understanding genome evolution and self-incompatibility.</title>
        <authorList>
            <person name="Gong W."/>
            <person name="Xiao S."/>
            <person name="Wang L."/>
            <person name="Liao Z."/>
            <person name="Chang Y."/>
            <person name="Mo W."/>
            <person name="Hu G."/>
            <person name="Li W."/>
            <person name="Zhao G."/>
            <person name="Zhu H."/>
            <person name="Hu X."/>
            <person name="Ji K."/>
            <person name="Xiang X."/>
            <person name="Song Q."/>
            <person name="Yuan D."/>
            <person name="Jin S."/>
            <person name="Zhang L."/>
        </authorList>
    </citation>
    <scope>NUCLEOTIDE SEQUENCE [LARGE SCALE GENOMIC DNA]</scope>
    <source>
        <strain evidence="1">SQ_2022a</strain>
    </source>
</reference>
<gene>
    <name evidence="1" type="ORF">LOK49_LG10G01159</name>
</gene>
<proteinExistence type="predicted"/>
<evidence type="ECO:0000313" key="1">
    <source>
        <dbReference type="EMBL" id="KAI7998453.1"/>
    </source>
</evidence>
<comment type="caution">
    <text evidence="1">The sequence shown here is derived from an EMBL/GenBank/DDBJ whole genome shotgun (WGS) entry which is preliminary data.</text>
</comment>
<dbReference type="EMBL" id="CM045767">
    <property type="protein sequence ID" value="KAI7998453.1"/>
    <property type="molecule type" value="Genomic_DNA"/>
</dbReference>
<keyword evidence="2" id="KW-1185">Reference proteome</keyword>
<evidence type="ECO:0000313" key="2">
    <source>
        <dbReference type="Proteomes" id="UP001060215"/>
    </source>
</evidence>
<protein>
    <submittedName>
        <fullName evidence="1">DEAD-box ATP-dependent RNA helicase 46</fullName>
    </submittedName>
</protein>
<keyword evidence="1" id="KW-0067">ATP-binding</keyword>
<keyword evidence="1" id="KW-0547">Nucleotide-binding</keyword>
<sequence length="225" mass="24031">MMATATVSSTGPRYAPEDPTLPKPWKGLVDGKTGYLYFWNPETNVTEYEKPAASSHTGLAPPQKLSAAPVSSSVQVEQSSHGHCDSIFNDDDNRYNGGSNSGSNLDTGTRSYQSGKGGSDHSQNVPNEEIGVGHGGSSGRGYGFRLLEMAHLSNLIAVSMKVLLVFHQGDNVPPPLTPFEATGFPSELLREVRYLLLGGAKCKCCATTYEGSVGWCTVIWSMLLA</sequence>
<organism evidence="1 2">
    <name type="scientific">Camellia lanceoleosa</name>
    <dbReference type="NCBI Taxonomy" id="1840588"/>
    <lineage>
        <taxon>Eukaryota</taxon>
        <taxon>Viridiplantae</taxon>
        <taxon>Streptophyta</taxon>
        <taxon>Embryophyta</taxon>
        <taxon>Tracheophyta</taxon>
        <taxon>Spermatophyta</taxon>
        <taxon>Magnoliopsida</taxon>
        <taxon>eudicotyledons</taxon>
        <taxon>Gunneridae</taxon>
        <taxon>Pentapetalae</taxon>
        <taxon>asterids</taxon>
        <taxon>Ericales</taxon>
        <taxon>Theaceae</taxon>
        <taxon>Camellia</taxon>
    </lineage>
</organism>
<accession>A0ACC0GD45</accession>
<keyword evidence="1" id="KW-0378">Hydrolase</keyword>
<dbReference type="Proteomes" id="UP001060215">
    <property type="component" value="Chromosome 10"/>
</dbReference>
<keyword evidence="1" id="KW-0347">Helicase</keyword>
<name>A0ACC0GD45_9ERIC</name>